<feature type="region of interest" description="Disordered" evidence="1">
    <location>
        <begin position="1"/>
        <end position="186"/>
    </location>
</feature>
<evidence type="ECO:0000256" key="1">
    <source>
        <dbReference type="SAM" id="MobiDB-lite"/>
    </source>
</evidence>
<dbReference type="EMBL" id="CAICTM010001359">
    <property type="protein sequence ID" value="CAB9522964.1"/>
    <property type="molecule type" value="Genomic_DNA"/>
</dbReference>
<sequence>MDMDQFMTDFLEGKYLDDQPGAPTLKRHSSASNSKAREEPNSRGIRRTKTSDASGQPRRAVPRRTKSGDEMVTLRRTKTGEGATRRVSRMSPVPSRRSSRSPGPRRKSSKDQEQMDPQAVLRMMEMYADLDNSEKADEYLHYGSQKSHGSRGSSGRRTPARTSSKDSFPTSIVIEPQNMNDSSMAA</sequence>
<gene>
    <name evidence="2" type="ORF">SEMRO_1361_G266190.1</name>
</gene>
<reference evidence="2" key="1">
    <citation type="submission" date="2020-06" db="EMBL/GenBank/DDBJ databases">
        <authorList>
            <consortium name="Plant Systems Biology data submission"/>
        </authorList>
    </citation>
    <scope>NUCLEOTIDE SEQUENCE</scope>
    <source>
        <strain evidence="2">D6</strain>
    </source>
</reference>
<feature type="compositionally biased region" description="Low complexity" evidence="1">
    <location>
        <begin position="143"/>
        <end position="162"/>
    </location>
</feature>
<evidence type="ECO:0000313" key="3">
    <source>
        <dbReference type="Proteomes" id="UP001153069"/>
    </source>
</evidence>
<proteinExistence type="predicted"/>
<evidence type="ECO:0000313" key="2">
    <source>
        <dbReference type="EMBL" id="CAB9522964.1"/>
    </source>
</evidence>
<name>A0A9N8EPT3_9STRA</name>
<keyword evidence="3" id="KW-1185">Reference proteome</keyword>
<feature type="compositionally biased region" description="Basic residues" evidence="1">
    <location>
        <begin position="97"/>
        <end position="108"/>
    </location>
</feature>
<comment type="caution">
    <text evidence="2">The sequence shown here is derived from an EMBL/GenBank/DDBJ whole genome shotgun (WGS) entry which is preliminary data.</text>
</comment>
<protein>
    <submittedName>
        <fullName evidence="2">Uncharacterized protein</fullName>
    </submittedName>
</protein>
<organism evidence="2 3">
    <name type="scientific">Seminavis robusta</name>
    <dbReference type="NCBI Taxonomy" id="568900"/>
    <lineage>
        <taxon>Eukaryota</taxon>
        <taxon>Sar</taxon>
        <taxon>Stramenopiles</taxon>
        <taxon>Ochrophyta</taxon>
        <taxon>Bacillariophyta</taxon>
        <taxon>Bacillariophyceae</taxon>
        <taxon>Bacillariophycidae</taxon>
        <taxon>Naviculales</taxon>
        <taxon>Naviculaceae</taxon>
        <taxon>Seminavis</taxon>
    </lineage>
</organism>
<dbReference type="Proteomes" id="UP001153069">
    <property type="component" value="Unassembled WGS sequence"/>
</dbReference>
<dbReference type="AlphaFoldDB" id="A0A9N8EPT3"/>
<accession>A0A9N8EPT3</accession>
<feature type="compositionally biased region" description="Polar residues" evidence="1">
    <location>
        <begin position="177"/>
        <end position="186"/>
    </location>
</feature>